<gene>
    <name evidence="2" type="ORF">HOP12_11440</name>
</gene>
<evidence type="ECO:0000313" key="2">
    <source>
        <dbReference type="EMBL" id="NOT34769.1"/>
    </source>
</evidence>
<evidence type="ECO:0000259" key="1">
    <source>
        <dbReference type="Pfam" id="PF13568"/>
    </source>
</evidence>
<reference evidence="2 3" key="1">
    <citation type="submission" date="2020-04" db="EMBL/GenBank/DDBJ databases">
        <title>Metagenomic profiling of ammonia- and methane-oxidizing microorganisms in a Dutch drinking water treatment plant.</title>
        <authorList>
            <person name="Poghosyan L."/>
            <person name="Leucker S."/>
        </authorList>
    </citation>
    <scope>NUCLEOTIDE SEQUENCE [LARGE SCALE GENOMIC DNA]</scope>
    <source>
        <strain evidence="2">S-RSF-IL-03</strain>
    </source>
</reference>
<name>A0A849T0A9_UNCEI</name>
<comment type="caution">
    <text evidence="2">The sequence shown here is derived from an EMBL/GenBank/DDBJ whole genome shotgun (WGS) entry which is preliminary data.</text>
</comment>
<feature type="domain" description="Outer membrane protein beta-barrel" evidence="1">
    <location>
        <begin position="29"/>
        <end position="202"/>
    </location>
</feature>
<sequence>MQIIPIRSSYRFTCLMILLTALPSLGRAEVRAGVEIGVNLSSLSYDDDDHFLLSYWDRDWSNSLTGGVSLDVTLRARLGLETGLRYIRQGNRVEYDTGPIGPRAVGKFRIVQDYLSIPVRLAYRPFASRRLCFSLGPEIALLLSGRLIVEESMPEERSEDNNIKDDLDSSNLSLNAGAGLEFPVENHVGVLSLRYSHGLTGVAKEDRWFSDWKTRGVELLVGMQW</sequence>
<proteinExistence type="predicted"/>
<evidence type="ECO:0000313" key="3">
    <source>
        <dbReference type="Proteomes" id="UP000580839"/>
    </source>
</evidence>
<organism evidence="2 3">
    <name type="scientific">Eiseniibacteriota bacterium</name>
    <dbReference type="NCBI Taxonomy" id="2212470"/>
    <lineage>
        <taxon>Bacteria</taxon>
        <taxon>Candidatus Eiseniibacteriota</taxon>
    </lineage>
</organism>
<accession>A0A849T0A9</accession>
<protein>
    <submittedName>
        <fullName evidence="2">PorT family protein</fullName>
    </submittedName>
</protein>
<dbReference type="Pfam" id="PF13568">
    <property type="entry name" value="OMP_b-brl_2"/>
    <property type="match status" value="1"/>
</dbReference>
<dbReference type="Proteomes" id="UP000580839">
    <property type="component" value="Unassembled WGS sequence"/>
</dbReference>
<dbReference type="InterPro" id="IPR025665">
    <property type="entry name" value="Beta-barrel_OMP_2"/>
</dbReference>
<dbReference type="AlphaFoldDB" id="A0A849T0A9"/>
<dbReference type="EMBL" id="JABFRW010000145">
    <property type="protein sequence ID" value="NOT34769.1"/>
    <property type="molecule type" value="Genomic_DNA"/>
</dbReference>